<accession>A0AAW0MAY1</accession>
<keyword evidence="1" id="KW-0812">Transmembrane</keyword>
<keyword evidence="1" id="KW-0472">Membrane</keyword>
<reference evidence="2" key="1">
    <citation type="submission" date="2017-12" db="EMBL/GenBank/DDBJ databases">
        <authorList>
            <person name="Barbosa P."/>
            <person name="Usie A."/>
            <person name="Ramos A.M."/>
        </authorList>
    </citation>
    <scope>NUCLEOTIDE SEQUENCE</scope>
    <source>
        <strain evidence="2">HL8</strain>
        <tissue evidence="2">Leaves</tissue>
    </source>
</reference>
<organism evidence="2">
    <name type="scientific">Quercus suber</name>
    <name type="common">Cork oak</name>
    <dbReference type="NCBI Taxonomy" id="58331"/>
    <lineage>
        <taxon>Eukaryota</taxon>
        <taxon>Viridiplantae</taxon>
        <taxon>Streptophyta</taxon>
        <taxon>Embryophyta</taxon>
        <taxon>Tracheophyta</taxon>
        <taxon>Spermatophyta</taxon>
        <taxon>Magnoliopsida</taxon>
        <taxon>eudicotyledons</taxon>
        <taxon>Gunneridae</taxon>
        <taxon>Pentapetalae</taxon>
        <taxon>rosids</taxon>
        <taxon>fabids</taxon>
        <taxon>Fagales</taxon>
        <taxon>Fagaceae</taxon>
        <taxon>Quercus</taxon>
    </lineage>
</organism>
<evidence type="ECO:0000256" key="1">
    <source>
        <dbReference type="SAM" id="Phobius"/>
    </source>
</evidence>
<dbReference type="AlphaFoldDB" id="A0AAW0MAY1"/>
<feature type="non-terminal residue" evidence="2">
    <location>
        <position position="1"/>
    </location>
</feature>
<proteinExistence type="predicted"/>
<evidence type="ECO:0000313" key="2">
    <source>
        <dbReference type="EMBL" id="KAK7860471.1"/>
    </source>
</evidence>
<evidence type="ECO:0008006" key="3">
    <source>
        <dbReference type="Google" id="ProtNLM"/>
    </source>
</evidence>
<name>A0AAW0MAY1_QUESU</name>
<reference evidence="2" key="3">
    <citation type="submission" date="2023-07" db="EMBL/GenBank/DDBJ databases">
        <title>An improved reference 1 genome and first organelle genomes of Quercus suber.</title>
        <authorList>
            <consortium name="Genosuber Consortium"/>
            <person name="Usie A."/>
            <person name="Serra O."/>
            <person name="Barros P."/>
        </authorList>
    </citation>
    <scope>NUCLEOTIDE SEQUENCE</scope>
    <source>
        <strain evidence="2">HL8</strain>
        <tissue evidence="2">Leaves</tissue>
    </source>
</reference>
<sequence>IKFFSVTNNLLLCLVLNFISINKITPVSYENNSGLCGGPLNFYNQHKYCVYEVSFINGFVVSFAIFAFSLILFFLV</sequence>
<feature type="transmembrane region" description="Helical" evidence="1">
    <location>
        <begin position="55"/>
        <end position="75"/>
    </location>
</feature>
<dbReference type="EMBL" id="PKMF04000006">
    <property type="protein sequence ID" value="KAK7860471.1"/>
    <property type="molecule type" value="Genomic_DNA"/>
</dbReference>
<comment type="caution">
    <text evidence="2">The sequence shown here is derived from an EMBL/GenBank/DDBJ whole genome shotgun (WGS) entry which is preliminary data.</text>
</comment>
<keyword evidence="1" id="KW-1133">Transmembrane helix</keyword>
<gene>
    <name evidence="2" type="ORF">CFP56_036719</name>
</gene>
<protein>
    <recommendedName>
        <fullName evidence="3">NADH dehydrogenase subunit 6</fullName>
    </recommendedName>
</protein>
<reference evidence="2" key="2">
    <citation type="journal article" date="2018" name="Sci. Data">
        <title>The draft genome sequence of cork oak.</title>
        <authorList>
            <person name="Ramos A.M."/>
            <person name="Usie A."/>
            <person name="Barbosa P."/>
            <person name="Barros P.M."/>
            <person name="Capote T."/>
            <person name="Chaves I."/>
            <person name="Simoes F."/>
            <person name="Abreu I."/>
            <person name="Carrasquinho I."/>
            <person name="Faro C."/>
            <person name="Guimaraes J.B."/>
            <person name="Mendonca D."/>
            <person name="Nobrega F."/>
            <person name="Rodrigues L."/>
            <person name="Saibo N.J.M."/>
            <person name="Varela M.C."/>
            <person name="Egas C."/>
            <person name="Matos J."/>
            <person name="Miguel C.M."/>
            <person name="Oliveira M.M."/>
            <person name="Ricardo C.P."/>
            <person name="Goncalves S."/>
        </authorList>
    </citation>
    <scope>NUCLEOTIDE SEQUENCE [LARGE SCALE GENOMIC DNA]</scope>
    <source>
        <strain evidence="2">HL8</strain>
    </source>
</reference>